<evidence type="ECO:0000313" key="2">
    <source>
        <dbReference type="Proteomes" id="UP001175227"/>
    </source>
</evidence>
<protein>
    <submittedName>
        <fullName evidence="1">Uncharacterized protein</fullName>
    </submittedName>
</protein>
<accession>A0AA39PB00</accession>
<organism evidence="1 2">
    <name type="scientific">Armillaria novae-zelandiae</name>
    <dbReference type="NCBI Taxonomy" id="153914"/>
    <lineage>
        <taxon>Eukaryota</taxon>
        <taxon>Fungi</taxon>
        <taxon>Dikarya</taxon>
        <taxon>Basidiomycota</taxon>
        <taxon>Agaricomycotina</taxon>
        <taxon>Agaricomycetes</taxon>
        <taxon>Agaricomycetidae</taxon>
        <taxon>Agaricales</taxon>
        <taxon>Marasmiineae</taxon>
        <taxon>Physalacriaceae</taxon>
        <taxon>Armillaria</taxon>
    </lineage>
</organism>
<reference evidence="1" key="1">
    <citation type="submission" date="2023-06" db="EMBL/GenBank/DDBJ databases">
        <authorList>
            <consortium name="Lawrence Berkeley National Laboratory"/>
            <person name="Ahrendt S."/>
            <person name="Sahu N."/>
            <person name="Indic B."/>
            <person name="Wong-Bajracharya J."/>
            <person name="Merenyi Z."/>
            <person name="Ke H.-M."/>
            <person name="Monk M."/>
            <person name="Kocsube S."/>
            <person name="Drula E."/>
            <person name="Lipzen A."/>
            <person name="Balint B."/>
            <person name="Henrissat B."/>
            <person name="Andreopoulos B."/>
            <person name="Martin F.M."/>
            <person name="Harder C.B."/>
            <person name="Rigling D."/>
            <person name="Ford K.L."/>
            <person name="Foster G.D."/>
            <person name="Pangilinan J."/>
            <person name="Papanicolaou A."/>
            <person name="Barry K."/>
            <person name="LaButti K."/>
            <person name="Viragh M."/>
            <person name="Koriabine M."/>
            <person name="Yan M."/>
            <person name="Riley R."/>
            <person name="Champramary S."/>
            <person name="Plett K.L."/>
            <person name="Tsai I.J."/>
            <person name="Slot J."/>
            <person name="Sipos G."/>
            <person name="Plett J."/>
            <person name="Nagy L.G."/>
            <person name="Grigoriev I.V."/>
        </authorList>
    </citation>
    <scope>NUCLEOTIDE SEQUENCE</scope>
    <source>
        <strain evidence="1">ICMP 16352</strain>
    </source>
</reference>
<dbReference type="Proteomes" id="UP001175227">
    <property type="component" value="Unassembled WGS sequence"/>
</dbReference>
<sequence>MPVHYTISQGHRMVLLLFAPPSWVSLLESRSQHYQPYLRGSLSLTILRTTVRHSRGKFQLSTNAQVETQFTDIIFFMISCVENLTSTLRAVRCIQIKDKVPGGTPLACLTIQTLPAASWPPRTIGHIGVRLGSRP</sequence>
<evidence type="ECO:0000313" key="1">
    <source>
        <dbReference type="EMBL" id="KAK0480887.1"/>
    </source>
</evidence>
<dbReference type="EMBL" id="JAUEPR010000009">
    <property type="protein sequence ID" value="KAK0480887.1"/>
    <property type="molecule type" value="Genomic_DNA"/>
</dbReference>
<dbReference type="AlphaFoldDB" id="A0AA39PB00"/>
<name>A0AA39PB00_9AGAR</name>
<gene>
    <name evidence="1" type="ORF">IW261DRAFT_1148713</name>
</gene>
<keyword evidence="2" id="KW-1185">Reference proteome</keyword>
<proteinExistence type="predicted"/>
<comment type="caution">
    <text evidence="1">The sequence shown here is derived from an EMBL/GenBank/DDBJ whole genome shotgun (WGS) entry which is preliminary data.</text>
</comment>